<sequence>MPEPTPIEIKATREFKRKVQLLSKKYPHLQTDLQPILEKLRLGETLGDRLSGIKYIAYKVRIKNTDIQKGKSGGYRLIYWLKITDGIVLLDIYTKSEQDDISIVKIKQIITNFESEKFL</sequence>
<dbReference type="OrthoDB" id="197283at2"/>
<dbReference type="EMBL" id="BDQK01000013">
    <property type="protein sequence ID" value="GBF81340.1"/>
    <property type="molecule type" value="Genomic_DNA"/>
</dbReference>
<accession>A0A401IJI8</accession>
<gene>
    <name evidence="1" type="ORF">AsFPU1_2753</name>
</gene>
<dbReference type="RefSeq" id="WP_124976565.1">
    <property type="nucleotide sequence ID" value="NZ_BDQK01000013.1"/>
</dbReference>
<evidence type="ECO:0008006" key="3">
    <source>
        <dbReference type="Google" id="ProtNLM"/>
    </source>
</evidence>
<proteinExistence type="predicted"/>
<dbReference type="AlphaFoldDB" id="A0A401IJI8"/>
<comment type="caution">
    <text evidence="1">The sequence shown here is derived from an EMBL/GenBank/DDBJ whole genome shotgun (WGS) entry which is preliminary data.</text>
</comment>
<reference evidence="2" key="1">
    <citation type="submission" date="2017-05" db="EMBL/GenBank/DDBJ databases">
        <title>Physiological properties and genetic analysis related to exopolysaccharide production of fresh-water unicellular cyanobacterium Aphanothece sacrum, Suizenji Nori, that has been cultured as a food source in Japan.</title>
        <authorList>
            <person name="Kanesaki Y."/>
            <person name="Yoshikawa S."/>
            <person name="Ohki K."/>
        </authorList>
    </citation>
    <scope>NUCLEOTIDE SEQUENCE [LARGE SCALE GENOMIC DNA]</scope>
    <source>
        <strain evidence="2">FPU1</strain>
    </source>
</reference>
<keyword evidence="2" id="KW-1185">Reference proteome</keyword>
<name>A0A401IJI8_APHSA</name>
<organism evidence="1 2">
    <name type="scientific">Aphanothece sacrum FPU1</name>
    <dbReference type="NCBI Taxonomy" id="1920663"/>
    <lineage>
        <taxon>Bacteria</taxon>
        <taxon>Bacillati</taxon>
        <taxon>Cyanobacteriota</taxon>
        <taxon>Cyanophyceae</taxon>
        <taxon>Oscillatoriophycideae</taxon>
        <taxon>Chroococcales</taxon>
        <taxon>Aphanothecaceae</taxon>
        <taxon>Aphanothece</taxon>
    </lineage>
</organism>
<protein>
    <recommendedName>
        <fullName evidence="3">Addiction module antitoxin</fullName>
    </recommendedName>
</protein>
<dbReference type="Proteomes" id="UP000287247">
    <property type="component" value="Unassembled WGS sequence"/>
</dbReference>
<evidence type="ECO:0000313" key="2">
    <source>
        <dbReference type="Proteomes" id="UP000287247"/>
    </source>
</evidence>
<evidence type="ECO:0000313" key="1">
    <source>
        <dbReference type="EMBL" id="GBF81340.1"/>
    </source>
</evidence>